<organism evidence="14 15">
    <name type="scientific">Tremella mesenterica</name>
    <name type="common">Jelly fungus</name>
    <dbReference type="NCBI Taxonomy" id="5217"/>
    <lineage>
        <taxon>Eukaryota</taxon>
        <taxon>Fungi</taxon>
        <taxon>Dikarya</taxon>
        <taxon>Basidiomycota</taxon>
        <taxon>Agaricomycotina</taxon>
        <taxon>Tremellomycetes</taxon>
        <taxon>Tremellales</taxon>
        <taxon>Tremellaceae</taxon>
        <taxon>Tremella</taxon>
    </lineage>
</organism>
<feature type="region of interest" description="Disordered" evidence="11">
    <location>
        <begin position="648"/>
        <end position="848"/>
    </location>
</feature>
<evidence type="ECO:0000256" key="4">
    <source>
        <dbReference type="ARBA" id="ARBA00022449"/>
    </source>
</evidence>
<keyword evidence="15" id="KW-1185">Reference proteome</keyword>
<dbReference type="VEuPathDB" id="FungiDB:TREMEDRAFT_45103"/>
<feature type="region of interest" description="Disordered" evidence="11">
    <location>
        <begin position="477"/>
        <end position="567"/>
    </location>
</feature>
<evidence type="ECO:0000256" key="6">
    <source>
        <dbReference type="ARBA" id="ARBA00022989"/>
    </source>
</evidence>
<dbReference type="OrthoDB" id="2190219at2759"/>
<evidence type="ECO:0000256" key="9">
    <source>
        <dbReference type="ARBA" id="ARBA00023136"/>
    </source>
</evidence>
<dbReference type="PANTHER" id="PTHR31382:SF4">
    <property type="entry name" value="NA(+)_H(+) ANTIPORTER"/>
    <property type="match status" value="1"/>
</dbReference>
<evidence type="ECO:0000256" key="10">
    <source>
        <dbReference type="ARBA" id="ARBA00023201"/>
    </source>
</evidence>
<feature type="transmembrane region" description="Helical" evidence="12">
    <location>
        <begin position="107"/>
        <end position="130"/>
    </location>
</feature>
<comment type="subcellular location">
    <subcellularLocation>
        <location evidence="1">Membrane</location>
        <topology evidence="1">Multi-pass membrane protein</topology>
    </subcellularLocation>
</comment>
<keyword evidence="8" id="KW-0406">Ion transport</keyword>
<evidence type="ECO:0000256" key="5">
    <source>
        <dbReference type="ARBA" id="ARBA00022692"/>
    </source>
</evidence>
<evidence type="ECO:0000256" key="12">
    <source>
        <dbReference type="SAM" id="Phobius"/>
    </source>
</evidence>
<dbReference type="GO" id="GO:0036376">
    <property type="term" value="P:sodium ion export across plasma membrane"/>
    <property type="evidence" value="ECO:0007669"/>
    <property type="project" value="InterPro"/>
</dbReference>
<evidence type="ECO:0000256" key="8">
    <source>
        <dbReference type="ARBA" id="ARBA00023065"/>
    </source>
</evidence>
<proteinExistence type="inferred from homology"/>
<name>A0A4Q1BBH7_TREME</name>
<dbReference type="FunFam" id="1.20.1530.20:FF:000015">
    <property type="entry name" value="Na(+)/H(+) antiporter 2"/>
    <property type="match status" value="1"/>
</dbReference>
<dbReference type="GO" id="GO:0120029">
    <property type="term" value="P:proton export across plasma membrane"/>
    <property type="evidence" value="ECO:0007669"/>
    <property type="project" value="InterPro"/>
</dbReference>
<dbReference type="PANTHER" id="PTHR31382">
    <property type="entry name" value="NA(+)/H(+) ANTIPORTER"/>
    <property type="match status" value="1"/>
</dbReference>
<feature type="domain" description="Cation/H+ exchanger transmembrane" evidence="13">
    <location>
        <begin position="27"/>
        <end position="425"/>
    </location>
</feature>
<protein>
    <recommendedName>
        <fullName evidence="13">Cation/H+ exchanger transmembrane domain-containing protein</fullName>
    </recommendedName>
</protein>
<gene>
    <name evidence="14" type="ORF">M231_06567</name>
</gene>
<dbReference type="Proteomes" id="UP000289152">
    <property type="component" value="Unassembled WGS sequence"/>
</dbReference>
<sequence>MGFDPFEVNAAHLAYAFLGAFVVLFGMCSLFVKEKLYIGEAPIATLVGIIIGPHCLKLFNPYGWGGPNVETTDEITLEVTRVVIAISVFAVGVELPKAYMARHWRSLFFLLGPCMFWGWFVSALLMWGLIPGLELLSALVIAACVTPTDPILAQAVVGGKFADKHVPAHIRHILSAESGSNDGAAFPFLFIAIYLLTDENTGKAIGRWFYTVLAYEILLGTVIGSLLGFVARKVMKFAENKRLIDRQSYVAQYVSLAVMSIGITVLLGSDDLLSAFACGCAFAWDGFFNKATEDAVFSNVIDLLFNCAAFIYIGALIPFGEFNSPDVPVWRLVVLTILILILRRLPIVVALYKFIPDIKTFREAVFTGWFGPMGVGAIFISTLANLSLPEGSTDQIDFLKRIIRPIVAFLVLSSVLTHGLSIPFFSLGRRVHSITYTWSRQPSMDAGRDEPAWTTHARRILPGQDIVINRDDDAEEGDLGVRHKDTPSDDTAAESLHGDVESRGSGSSQGEFIQMHDTHHQHHPHTAQRGEEEEDVEVDARDAAGEEKIDDPTGAGRRTPPLAEYREGNHLVVERRAGSGGEVSVEVIRHYYDHRRPSQSSRFLHPHRLRDRERERLRTWLPKVEEEWEKAKDEGRSAMDKIRQAISLESDTELPHSSHSSPDRGDPAKAPNDPRSSDEERHDIFPELVRPVSPEQMNQDEEPVEAGPSRANRPPVIRVNSGKKGLRRFFGLGHSSPSSHPGKVEEGLAPPSDATPGFLTPPRLTASPRPIGSSDLPTPVGEDGREGVPLSRTISAPRNTSIRFAPDAQGSSDTAPSFGNYGTGAPGFKRNPALAMYRASSVQSTEER</sequence>
<dbReference type="GO" id="GO:0030007">
    <property type="term" value="P:intracellular potassium ion homeostasis"/>
    <property type="evidence" value="ECO:0007669"/>
    <property type="project" value="TreeGrafter"/>
</dbReference>
<keyword evidence="9 12" id="KW-0472">Membrane</keyword>
<comment type="similarity">
    <text evidence="2">Belongs to the fungal Na(+)/H(+) exchanger family.</text>
</comment>
<dbReference type="FunCoup" id="A0A4Q1BBH7">
    <property type="interactions" value="54"/>
</dbReference>
<dbReference type="AlphaFoldDB" id="A0A4Q1BBH7"/>
<feature type="transmembrane region" description="Helical" evidence="12">
    <location>
        <begin position="12"/>
        <end position="32"/>
    </location>
</feature>
<comment type="caution">
    <text evidence="14">The sequence shown here is derived from an EMBL/GenBank/DDBJ whole genome shotgun (WGS) entry which is preliminary data.</text>
</comment>
<feature type="compositionally biased region" description="Basic and acidic residues" evidence="11">
    <location>
        <begin position="675"/>
        <end position="685"/>
    </location>
</feature>
<feature type="compositionally biased region" description="Basic and acidic residues" evidence="11">
    <location>
        <begin position="538"/>
        <end position="551"/>
    </location>
</feature>
<reference evidence="14 15" key="1">
    <citation type="submission" date="2016-06" db="EMBL/GenBank/DDBJ databases">
        <title>Evolution of pathogenesis and genome organization in the Tremellales.</title>
        <authorList>
            <person name="Cuomo C."/>
            <person name="Litvintseva A."/>
            <person name="Heitman J."/>
            <person name="Chen Y."/>
            <person name="Sun S."/>
            <person name="Springer D."/>
            <person name="Dromer F."/>
            <person name="Young S."/>
            <person name="Zeng Q."/>
            <person name="Chapman S."/>
            <person name="Gujja S."/>
            <person name="Saif S."/>
            <person name="Birren B."/>
        </authorList>
    </citation>
    <scope>NUCLEOTIDE SEQUENCE [LARGE SCALE GENOMIC DNA]</scope>
    <source>
        <strain evidence="14 15">ATCC 28783</strain>
    </source>
</reference>
<evidence type="ECO:0000256" key="7">
    <source>
        <dbReference type="ARBA" id="ARBA00023053"/>
    </source>
</evidence>
<keyword evidence="10" id="KW-0739">Sodium transport</keyword>
<evidence type="ECO:0000256" key="3">
    <source>
        <dbReference type="ARBA" id="ARBA00022448"/>
    </source>
</evidence>
<dbReference type="GO" id="GO:0005886">
    <property type="term" value="C:plasma membrane"/>
    <property type="evidence" value="ECO:0007669"/>
    <property type="project" value="InterPro"/>
</dbReference>
<accession>A0A4Q1BBH7</accession>
<dbReference type="GO" id="GO:0015385">
    <property type="term" value="F:sodium:proton antiporter activity"/>
    <property type="evidence" value="ECO:0007669"/>
    <property type="project" value="InterPro"/>
</dbReference>
<keyword evidence="5 12" id="KW-0812">Transmembrane</keyword>
<keyword evidence="4" id="KW-0050">Antiport</keyword>
<dbReference type="InParanoid" id="A0A4Q1BBH7"/>
<feature type="transmembrane region" description="Helical" evidence="12">
    <location>
        <begin position="250"/>
        <end position="266"/>
    </location>
</feature>
<dbReference type="Pfam" id="PF00999">
    <property type="entry name" value="Na_H_Exchanger"/>
    <property type="match status" value="1"/>
</dbReference>
<feature type="transmembrane region" description="Helical" evidence="12">
    <location>
        <begin position="332"/>
        <end position="352"/>
    </location>
</feature>
<dbReference type="STRING" id="5217.A0A4Q1BBH7"/>
<feature type="transmembrane region" description="Helical" evidence="12">
    <location>
        <begin position="364"/>
        <end position="386"/>
    </location>
</feature>
<feature type="compositionally biased region" description="Polar residues" evidence="11">
    <location>
        <begin position="792"/>
        <end position="802"/>
    </location>
</feature>
<dbReference type="InterPro" id="IPR006153">
    <property type="entry name" value="Cation/H_exchanger_TM"/>
</dbReference>
<evidence type="ECO:0000313" key="15">
    <source>
        <dbReference type="Proteomes" id="UP000289152"/>
    </source>
</evidence>
<evidence type="ECO:0000313" key="14">
    <source>
        <dbReference type="EMBL" id="RXK36162.1"/>
    </source>
</evidence>
<feature type="transmembrane region" description="Helical" evidence="12">
    <location>
        <begin position="208"/>
        <end position="230"/>
    </location>
</feature>
<feature type="transmembrane region" description="Helical" evidence="12">
    <location>
        <begin position="406"/>
        <end position="427"/>
    </location>
</feature>
<dbReference type="GO" id="GO:0042391">
    <property type="term" value="P:regulation of membrane potential"/>
    <property type="evidence" value="ECO:0007669"/>
    <property type="project" value="InterPro"/>
</dbReference>
<evidence type="ECO:0000256" key="1">
    <source>
        <dbReference type="ARBA" id="ARBA00004141"/>
    </source>
</evidence>
<dbReference type="EMBL" id="SDIL01000106">
    <property type="protein sequence ID" value="RXK36162.1"/>
    <property type="molecule type" value="Genomic_DNA"/>
</dbReference>
<evidence type="ECO:0000259" key="13">
    <source>
        <dbReference type="Pfam" id="PF00999"/>
    </source>
</evidence>
<feature type="compositionally biased region" description="Basic and acidic residues" evidence="11">
    <location>
        <begin position="653"/>
        <end position="667"/>
    </location>
</feature>
<feature type="transmembrane region" description="Helical" evidence="12">
    <location>
        <begin position="300"/>
        <end position="320"/>
    </location>
</feature>
<evidence type="ECO:0000256" key="11">
    <source>
        <dbReference type="SAM" id="MobiDB-lite"/>
    </source>
</evidence>
<keyword evidence="3" id="KW-0813">Transport</keyword>
<keyword evidence="7" id="KW-0915">Sodium</keyword>
<dbReference type="InterPro" id="IPR004712">
    <property type="entry name" value="Na+/H+_antiporter_fungi"/>
</dbReference>
<evidence type="ECO:0000256" key="2">
    <source>
        <dbReference type="ARBA" id="ARBA00005248"/>
    </source>
</evidence>
<dbReference type="OMA" id="HEQHTID"/>
<keyword evidence="6 12" id="KW-1133">Transmembrane helix</keyword>